<evidence type="ECO:0000313" key="3">
    <source>
        <dbReference type="EMBL" id="MDT0413857.1"/>
    </source>
</evidence>
<dbReference type="RefSeq" id="WP_311653056.1">
    <property type="nucleotide sequence ID" value="NZ_JAVRET010000276.1"/>
</dbReference>
<dbReference type="InterPro" id="IPR036736">
    <property type="entry name" value="ACP-like_sf"/>
</dbReference>
<dbReference type="Gene3D" id="1.10.1200.10">
    <property type="entry name" value="ACP-like"/>
    <property type="match status" value="1"/>
</dbReference>
<reference evidence="4" key="1">
    <citation type="submission" date="2023-07" db="EMBL/GenBank/DDBJ databases">
        <title>30 novel species of actinomycetes from the DSMZ collection.</title>
        <authorList>
            <person name="Nouioui I."/>
        </authorList>
    </citation>
    <scope>NUCLEOTIDE SEQUENCE [LARGE SCALE GENOMIC DNA]</scope>
    <source>
        <strain evidence="4">DSM 41979</strain>
    </source>
</reference>
<feature type="non-terminal residue" evidence="3">
    <location>
        <position position="1"/>
    </location>
</feature>
<dbReference type="Pfam" id="PF00550">
    <property type="entry name" value="PP-binding"/>
    <property type="match status" value="1"/>
</dbReference>
<feature type="non-terminal residue" evidence="3">
    <location>
        <position position="108"/>
    </location>
</feature>
<protein>
    <submittedName>
        <fullName evidence="3">Phosphopantetheine-binding protein</fullName>
    </submittedName>
</protein>
<feature type="compositionally biased region" description="Low complexity" evidence="1">
    <location>
        <begin position="18"/>
        <end position="39"/>
    </location>
</feature>
<dbReference type="EMBL" id="JAVRET010000276">
    <property type="protein sequence ID" value="MDT0413857.1"/>
    <property type="molecule type" value="Genomic_DNA"/>
</dbReference>
<evidence type="ECO:0000256" key="1">
    <source>
        <dbReference type="SAM" id="MobiDB-lite"/>
    </source>
</evidence>
<dbReference type="PANTHER" id="PTHR45527">
    <property type="entry name" value="NONRIBOSOMAL PEPTIDE SYNTHETASE"/>
    <property type="match status" value="1"/>
</dbReference>
<dbReference type="PANTHER" id="PTHR45527:SF1">
    <property type="entry name" value="FATTY ACID SYNTHASE"/>
    <property type="match status" value="1"/>
</dbReference>
<proteinExistence type="predicted"/>
<evidence type="ECO:0000313" key="4">
    <source>
        <dbReference type="Proteomes" id="UP001183610"/>
    </source>
</evidence>
<organism evidence="3 4">
    <name type="scientific">Streptomyces evansiae</name>
    <dbReference type="NCBI Taxonomy" id="3075535"/>
    <lineage>
        <taxon>Bacteria</taxon>
        <taxon>Bacillati</taxon>
        <taxon>Actinomycetota</taxon>
        <taxon>Actinomycetes</taxon>
        <taxon>Kitasatosporales</taxon>
        <taxon>Streptomycetaceae</taxon>
        <taxon>Streptomyces</taxon>
    </lineage>
</organism>
<keyword evidence="4" id="KW-1185">Reference proteome</keyword>
<dbReference type="Proteomes" id="UP001183610">
    <property type="component" value="Unassembled WGS sequence"/>
</dbReference>
<dbReference type="InterPro" id="IPR009081">
    <property type="entry name" value="PP-bd_ACP"/>
</dbReference>
<evidence type="ECO:0000259" key="2">
    <source>
        <dbReference type="PROSITE" id="PS50075"/>
    </source>
</evidence>
<accession>A0ABU2RBU1</accession>
<feature type="region of interest" description="Disordered" evidence="1">
    <location>
        <begin position="1"/>
        <end position="40"/>
    </location>
</feature>
<name>A0ABU2RBU1_9ACTN</name>
<feature type="domain" description="Carrier" evidence="2">
    <location>
        <begin position="37"/>
        <end position="108"/>
    </location>
</feature>
<gene>
    <name evidence="3" type="ORF">RM698_33210</name>
</gene>
<comment type="caution">
    <text evidence="3">The sequence shown here is derived from an EMBL/GenBank/DDBJ whole genome shotgun (WGS) entry which is preliminary data.</text>
</comment>
<dbReference type="SUPFAM" id="SSF47336">
    <property type="entry name" value="ACP-like"/>
    <property type="match status" value="1"/>
</dbReference>
<dbReference type="PROSITE" id="PS50075">
    <property type="entry name" value="CARRIER"/>
    <property type="match status" value="1"/>
</dbReference>
<sequence length="108" mass="11876">LHHLTTWPLTPNGKLDHTQLPTPTNPTTTTTSAPSTTPHTPHEHLLTTLFATTLNLPTLNTHDNFFTQGGNSLLAIRLTNHINTTLNLNLNTQDIFAHPTPTTLAHHL</sequence>